<keyword evidence="2" id="KW-1185">Reference proteome</keyword>
<gene>
    <name evidence="1" type="ORF">BDN72DRAFT_958420</name>
</gene>
<proteinExistence type="predicted"/>
<name>A0ACD3AYR9_9AGAR</name>
<protein>
    <submittedName>
        <fullName evidence="1">Uncharacterized protein</fullName>
    </submittedName>
</protein>
<reference evidence="1 2" key="1">
    <citation type="journal article" date="2019" name="Nat. Ecol. Evol.">
        <title>Megaphylogeny resolves global patterns of mushroom evolution.</title>
        <authorList>
            <person name="Varga T."/>
            <person name="Krizsan K."/>
            <person name="Foldi C."/>
            <person name="Dima B."/>
            <person name="Sanchez-Garcia M."/>
            <person name="Sanchez-Ramirez S."/>
            <person name="Szollosi G.J."/>
            <person name="Szarkandi J.G."/>
            <person name="Papp V."/>
            <person name="Albert L."/>
            <person name="Andreopoulos W."/>
            <person name="Angelini C."/>
            <person name="Antonin V."/>
            <person name="Barry K.W."/>
            <person name="Bougher N.L."/>
            <person name="Buchanan P."/>
            <person name="Buyck B."/>
            <person name="Bense V."/>
            <person name="Catcheside P."/>
            <person name="Chovatia M."/>
            <person name="Cooper J."/>
            <person name="Damon W."/>
            <person name="Desjardin D."/>
            <person name="Finy P."/>
            <person name="Geml J."/>
            <person name="Haridas S."/>
            <person name="Hughes K."/>
            <person name="Justo A."/>
            <person name="Karasinski D."/>
            <person name="Kautmanova I."/>
            <person name="Kiss B."/>
            <person name="Kocsube S."/>
            <person name="Kotiranta H."/>
            <person name="LaButti K.M."/>
            <person name="Lechner B.E."/>
            <person name="Liimatainen K."/>
            <person name="Lipzen A."/>
            <person name="Lukacs Z."/>
            <person name="Mihaltcheva S."/>
            <person name="Morgado L.N."/>
            <person name="Niskanen T."/>
            <person name="Noordeloos M.E."/>
            <person name="Ohm R.A."/>
            <person name="Ortiz-Santana B."/>
            <person name="Ovrebo C."/>
            <person name="Racz N."/>
            <person name="Riley R."/>
            <person name="Savchenko A."/>
            <person name="Shiryaev A."/>
            <person name="Soop K."/>
            <person name="Spirin V."/>
            <person name="Szebenyi C."/>
            <person name="Tomsovsky M."/>
            <person name="Tulloss R.E."/>
            <person name="Uehling J."/>
            <person name="Grigoriev I.V."/>
            <person name="Vagvolgyi C."/>
            <person name="Papp T."/>
            <person name="Martin F.M."/>
            <person name="Miettinen O."/>
            <person name="Hibbett D.S."/>
            <person name="Nagy L.G."/>
        </authorList>
    </citation>
    <scope>NUCLEOTIDE SEQUENCE [LARGE SCALE GENOMIC DNA]</scope>
    <source>
        <strain evidence="1 2">NL-1719</strain>
    </source>
</reference>
<dbReference type="Proteomes" id="UP000308600">
    <property type="component" value="Unassembled WGS sequence"/>
</dbReference>
<sequence>MVSIYSLIAGLLLVEPAYLLTSSTANFAQKRVQHAVALRALKARSIQRDIRVETTILALPEELLVEIVQLLEWRDILRIRGTSRRLNAVSTSLSVWRSVVESVPPQFLWLERPAKTYSSHELEKLFLRRQRVVAGYKALAQGATPRWRTIHVKESPERKTMDVVPGGRWLLVPNARGSILYYDLDASDSPAHVLTPEKPANCLTKMTIDVDSTSAYLRFNLALVFYFLGGTDQIEVWQVDLALDEYGRGIGLRAGCQASFKQEPPGLCDGLCLRGDSLALAVIYEAHLASYIAVVDWRSVQGSDYPKRLFYPTNRSLPCLLPGNMLFSATDSDIMLVPFASLPVVTAMPDSRRDIPRTTNPFVSLKGAYDKSLSMPSFDDRSIRFLLGARKTVHGITLTPDPTNGDHGYRGDTIELLKLSESQRTIPIAFCDDFSVVWTRSQGMIVQCVSWSNSTEEHFPVVRVDKVTPLDWNGEGCYRLDMASGRVVVDQLRRQCVMVLELSP</sequence>
<organism evidence="1 2">
    <name type="scientific">Pluteus cervinus</name>
    <dbReference type="NCBI Taxonomy" id="181527"/>
    <lineage>
        <taxon>Eukaryota</taxon>
        <taxon>Fungi</taxon>
        <taxon>Dikarya</taxon>
        <taxon>Basidiomycota</taxon>
        <taxon>Agaricomycotina</taxon>
        <taxon>Agaricomycetes</taxon>
        <taxon>Agaricomycetidae</taxon>
        <taxon>Agaricales</taxon>
        <taxon>Pluteineae</taxon>
        <taxon>Pluteaceae</taxon>
        <taxon>Pluteus</taxon>
    </lineage>
</organism>
<accession>A0ACD3AYR9</accession>
<evidence type="ECO:0000313" key="2">
    <source>
        <dbReference type="Proteomes" id="UP000308600"/>
    </source>
</evidence>
<dbReference type="EMBL" id="ML208305">
    <property type="protein sequence ID" value="TFK70911.1"/>
    <property type="molecule type" value="Genomic_DNA"/>
</dbReference>
<evidence type="ECO:0000313" key="1">
    <source>
        <dbReference type="EMBL" id="TFK70911.1"/>
    </source>
</evidence>